<proteinExistence type="predicted"/>
<name>A0AAU7B381_9ACTN</name>
<dbReference type="RefSeq" id="WP_354699185.1">
    <property type="nucleotide sequence ID" value="NZ_CP114014.1"/>
</dbReference>
<feature type="transmembrane region" description="Helical" evidence="1">
    <location>
        <begin position="199"/>
        <end position="216"/>
    </location>
</feature>
<feature type="transmembrane region" description="Helical" evidence="1">
    <location>
        <begin position="165"/>
        <end position="187"/>
    </location>
</feature>
<dbReference type="AlphaFoldDB" id="A0AAU7B381"/>
<feature type="transmembrane region" description="Helical" evidence="1">
    <location>
        <begin position="109"/>
        <end position="127"/>
    </location>
</feature>
<dbReference type="EMBL" id="CP114014">
    <property type="protein sequence ID" value="XAY07999.1"/>
    <property type="molecule type" value="Genomic_DNA"/>
</dbReference>
<evidence type="ECO:0000313" key="2">
    <source>
        <dbReference type="EMBL" id="XAY07999.1"/>
    </source>
</evidence>
<feature type="transmembrane region" description="Helical" evidence="1">
    <location>
        <begin position="274"/>
        <end position="294"/>
    </location>
</feature>
<keyword evidence="1" id="KW-1133">Transmembrane helix</keyword>
<organism evidence="2">
    <name type="scientific">Paraconexibacter sp. AEG42_29</name>
    <dbReference type="NCBI Taxonomy" id="2997339"/>
    <lineage>
        <taxon>Bacteria</taxon>
        <taxon>Bacillati</taxon>
        <taxon>Actinomycetota</taxon>
        <taxon>Thermoleophilia</taxon>
        <taxon>Solirubrobacterales</taxon>
        <taxon>Paraconexibacteraceae</taxon>
        <taxon>Paraconexibacter</taxon>
    </lineage>
</organism>
<evidence type="ECO:0008006" key="3">
    <source>
        <dbReference type="Google" id="ProtNLM"/>
    </source>
</evidence>
<feature type="transmembrane region" description="Helical" evidence="1">
    <location>
        <begin position="84"/>
        <end position="104"/>
    </location>
</feature>
<accession>A0AAU7B381</accession>
<keyword evidence="1" id="KW-0472">Membrane</keyword>
<feature type="transmembrane region" description="Helical" evidence="1">
    <location>
        <begin position="133"/>
        <end position="153"/>
    </location>
</feature>
<protein>
    <recommendedName>
        <fullName evidence="3">Glycosyltransferase RgtA/B/C/D-like domain-containing protein</fullName>
    </recommendedName>
</protein>
<gene>
    <name evidence="2" type="ORF">DSM112329_04894</name>
</gene>
<feature type="transmembrane region" description="Helical" evidence="1">
    <location>
        <begin position="332"/>
        <end position="358"/>
    </location>
</feature>
<feature type="transmembrane region" description="Helical" evidence="1">
    <location>
        <begin position="12"/>
        <end position="28"/>
    </location>
</feature>
<keyword evidence="1" id="KW-0812">Transmembrane</keyword>
<reference evidence="2" key="1">
    <citation type="submission" date="2022-12" db="EMBL/GenBank/DDBJ databases">
        <title>Paraconexibacter alkalitolerans sp. nov. and Baekduia alba sp. nov., isolated from soil and emended description of the genera Paraconexibacter (Chun et al., 2020) and Baekduia (An et al., 2020).</title>
        <authorList>
            <person name="Vieira S."/>
            <person name="Huber K.J."/>
            <person name="Geppert A."/>
            <person name="Wolf J."/>
            <person name="Neumann-Schaal M."/>
            <person name="Muesken M."/>
            <person name="Overmann J."/>
        </authorList>
    </citation>
    <scope>NUCLEOTIDE SEQUENCE</scope>
    <source>
        <strain evidence="2">AEG42_29</strain>
    </source>
</reference>
<dbReference type="KEGG" id="parq:DSM112329_04894"/>
<evidence type="ECO:0000256" key="1">
    <source>
        <dbReference type="SAM" id="Phobius"/>
    </source>
</evidence>
<feature type="transmembrane region" description="Helical" evidence="1">
    <location>
        <begin position="306"/>
        <end position="326"/>
    </location>
</feature>
<sequence>MPHEDTRAARAAVAGLVLLLIVVAYYLLHAGQGTSPFFDEWDWITRRRGMSADSLLGPHNGHLSVVPVLMYKALLQVAGLDDYWVFRTVLLSLHLGCVLLVFLLARGRVGTVGGAFAAGFVAVLGSAGDDLLWAFQIGFLVGVLFGLGALLALERESVRGDIAAAVLLALSLGSASVGAAFAIAAAVELALHPRRKERWWVLAAPLVLYGTWYLGYGEGQMKRENLGVTPSYAADSGAAAAGGIVGLSLEWGRLLLVGLTAIVGARIWRADRLTPRLVALAAAPAALWVLTGLSRAQNNEPEAPRYIYCGAILLVLLVCELLRGRVVPRLQAAAVLGLVLVFAAVGNANTIDGISGFLRFQAKDMRARLGALELVGRDRVPLDLQFSPVNSPQLTAGRTLYAEESFGRIGLTPAQLLKVPQAQGLAADDVMKLTGSIAFAPAAEPPTPRGAPPIDDAVTGGTVRDRGACLVTRAQSPDTRLDVRLPDGADLLITAQGPTGVLARRFASAFGTEPIAEIPAGGTVRLDTRSDVSTAPWHLQFASAGNLKVCRAGP</sequence>